<dbReference type="Proteomes" id="UP000192674">
    <property type="component" value="Unassembled WGS sequence"/>
</dbReference>
<name>A0A1W2EKC8_KIBAR</name>
<dbReference type="AlphaFoldDB" id="A0A1W2EKC8"/>
<evidence type="ECO:0000313" key="2">
    <source>
        <dbReference type="Proteomes" id="UP000192674"/>
    </source>
</evidence>
<organism evidence="1 2">
    <name type="scientific">Kibdelosporangium aridum</name>
    <dbReference type="NCBI Taxonomy" id="2030"/>
    <lineage>
        <taxon>Bacteria</taxon>
        <taxon>Bacillati</taxon>
        <taxon>Actinomycetota</taxon>
        <taxon>Actinomycetes</taxon>
        <taxon>Pseudonocardiales</taxon>
        <taxon>Pseudonocardiaceae</taxon>
        <taxon>Kibdelosporangium</taxon>
    </lineage>
</organism>
<reference evidence="1 2" key="1">
    <citation type="submission" date="2017-04" db="EMBL/GenBank/DDBJ databases">
        <authorList>
            <person name="Afonso C.L."/>
            <person name="Miller P.J."/>
            <person name="Scott M.A."/>
            <person name="Spackman E."/>
            <person name="Goraichik I."/>
            <person name="Dimitrov K.M."/>
            <person name="Suarez D.L."/>
            <person name="Swayne D.E."/>
        </authorList>
    </citation>
    <scope>NUCLEOTIDE SEQUENCE [LARGE SCALE GENOMIC DNA]</scope>
    <source>
        <strain evidence="1 2">DSM 43828</strain>
    </source>
</reference>
<accession>A0A1W2EKC8</accession>
<gene>
    <name evidence="1" type="ORF">SAMN05661093_04573</name>
</gene>
<evidence type="ECO:0000313" key="1">
    <source>
        <dbReference type="EMBL" id="SMD10133.1"/>
    </source>
</evidence>
<sequence length="86" mass="8790">MWHSEDMTEAALESTRRVLASFGYTEVDIQGMRVPLASNAVPPPGAAFGFAVQGGCVSGAVTPDGVNLSASGPVAEWGCNLIGATH</sequence>
<proteinExistence type="predicted"/>
<dbReference type="EMBL" id="FWXV01000003">
    <property type="protein sequence ID" value="SMD10133.1"/>
    <property type="molecule type" value="Genomic_DNA"/>
</dbReference>
<keyword evidence="2" id="KW-1185">Reference proteome</keyword>
<protein>
    <submittedName>
        <fullName evidence="1">Uncharacterized protein</fullName>
    </submittedName>
</protein>